<dbReference type="AlphaFoldDB" id="A0AAV6UKE2"/>
<evidence type="ECO:0000313" key="14">
    <source>
        <dbReference type="EMBL" id="KAG8184759.1"/>
    </source>
</evidence>
<name>A0AAV6UKE2_9ARAC</name>
<keyword evidence="2 12" id="KW-0645">Protease</keyword>
<accession>A0AAV6UKE2</accession>
<organism evidence="14 15">
    <name type="scientific">Oedothorax gibbosus</name>
    <dbReference type="NCBI Taxonomy" id="931172"/>
    <lineage>
        <taxon>Eukaryota</taxon>
        <taxon>Metazoa</taxon>
        <taxon>Ecdysozoa</taxon>
        <taxon>Arthropoda</taxon>
        <taxon>Chelicerata</taxon>
        <taxon>Arachnida</taxon>
        <taxon>Araneae</taxon>
        <taxon>Araneomorphae</taxon>
        <taxon>Entelegynae</taxon>
        <taxon>Araneoidea</taxon>
        <taxon>Linyphiidae</taxon>
        <taxon>Erigoninae</taxon>
        <taxon>Oedothorax</taxon>
    </lineage>
</organism>
<feature type="domain" description="P/Homo B" evidence="13">
    <location>
        <begin position="388"/>
        <end position="523"/>
    </location>
</feature>
<keyword evidence="7" id="KW-0106">Calcium</keyword>
<dbReference type="PROSITE" id="PS51892">
    <property type="entry name" value="SUBTILASE"/>
    <property type="match status" value="1"/>
</dbReference>
<comment type="similarity">
    <text evidence="1">Belongs to the peptidase S8 family. Furin subfamily.</text>
</comment>
<dbReference type="Pfam" id="PF01483">
    <property type="entry name" value="P_proprotein"/>
    <property type="match status" value="1"/>
</dbReference>
<evidence type="ECO:0000256" key="9">
    <source>
        <dbReference type="ARBA" id="ARBA00023157"/>
    </source>
</evidence>
<dbReference type="GO" id="GO:0000139">
    <property type="term" value="C:Golgi membrane"/>
    <property type="evidence" value="ECO:0007669"/>
    <property type="project" value="TreeGrafter"/>
</dbReference>
<gene>
    <name evidence="14" type="ORF">JTE90_019355</name>
</gene>
<dbReference type="PANTHER" id="PTHR42884:SF14">
    <property type="entry name" value="NEUROENDOCRINE CONVERTASE 1"/>
    <property type="match status" value="1"/>
</dbReference>
<evidence type="ECO:0000313" key="15">
    <source>
        <dbReference type="Proteomes" id="UP000827092"/>
    </source>
</evidence>
<keyword evidence="4" id="KW-0732">Signal</keyword>
<dbReference type="PRINTS" id="PR00723">
    <property type="entry name" value="SUBTILISIN"/>
</dbReference>
<dbReference type="InterPro" id="IPR036852">
    <property type="entry name" value="Peptidase_S8/S53_dom_sf"/>
</dbReference>
<dbReference type="SUPFAM" id="SSF49785">
    <property type="entry name" value="Galactose-binding domain-like"/>
    <property type="match status" value="1"/>
</dbReference>
<dbReference type="InterPro" id="IPR000209">
    <property type="entry name" value="Peptidase_S8/S53_dom"/>
</dbReference>
<keyword evidence="9" id="KW-1015">Disulfide bond</keyword>
<feature type="active site" description="Charge relay system" evidence="11 12">
    <location>
        <position position="127"/>
    </location>
</feature>
<evidence type="ECO:0000256" key="5">
    <source>
        <dbReference type="ARBA" id="ARBA00022801"/>
    </source>
</evidence>
<keyword evidence="3" id="KW-0165">Cleavage on pair of basic residues</keyword>
<keyword evidence="10" id="KW-0325">Glycoprotein</keyword>
<dbReference type="Gene3D" id="3.40.50.200">
    <property type="entry name" value="Peptidase S8/S53 domain"/>
    <property type="match status" value="1"/>
</dbReference>
<dbReference type="InterPro" id="IPR008979">
    <property type="entry name" value="Galactose-bd-like_sf"/>
</dbReference>
<evidence type="ECO:0000256" key="1">
    <source>
        <dbReference type="ARBA" id="ARBA00005325"/>
    </source>
</evidence>
<protein>
    <recommendedName>
        <fullName evidence="13">P/Homo B domain-containing protein</fullName>
    </recommendedName>
</protein>
<keyword evidence="8" id="KW-0865">Zymogen</keyword>
<feature type="active site" description="Charge relay system" evidence="11 12">
    <location>
        <position position="90"/>
    </location>
</feature>
<evidence type="ECO:0000256" key="10">
    <source>
        <dbReference type="ARBA" id="ARBA00023180"/>
    </source>
</evidence>
<evidence type="ECO:0000256" key="7">
    <source>
        <dbReference type="ARBA" id="ARBA00022837"/>
    </source>
</evidence>
<dbReference type="GO" id="GO:0004252">
    <property type="term" value="F:serine-type endopeptidase activity"/>
    <property type="evidence" value="ECO:0007669"/>
    <property type="project" value="UniProtKB-UniRule"/>
</dbReference>
<evidence type="ECO:0000259" key="13">
    <source>
        <dbReference type="PROSITE" id="PS51829"/>
    </source>
</evidence>
<evidence type="ECO:0000256" key="11">
    <source>
        <dbReference type="PIRSR" id="PIRSR615500-1"/>
    </source>
</evidence>
<dbReference type="CDD" id="cd04059">
    <property type="entry name" value="Peptidases_S8_Protein_convertases_Kexins_Furin-like"/>
    <property type="match status" value="1"/>
</dbReference>
<dbReference type="FunFam" id="3.40.50.200:FF:000021">
    <property type="entry name" value="Proprotein convertase subtilisin/kexin type 5a"/>
    <property type="match status" value="1"/>
</dbReference>
<keyword evidence="15" id="KW-1185">Reference proteome</keyword>
<dbReference type="EMBL" id="JAFNEN010000363">
    <property type="protein sequence ID" value="KAG8184759.1"/>
    <property type="molecule type" value="Genomic_DNA"/>
</dbReference>
<sequence length="525" mass="57576">MVKWAEHQKSLQRVHRIKELPHRKHSLRRFKRFRQEYKNTSIVFDDPLFKEQWYLLNTGQTGSPPENDINVFPVWESGITGKGVRISVLDDGIDPGCEEVADNYDSMSSEDFSYIHRKFIPVAENSHGTYCAAIAAGVANNGICGVGVAYDAKIGGVRILDGPVTDVQEAIALVHALDYVDIYTASWGPNDDGKTTAGPGKLAKLAFEKGVTEGRGGRGSIYAWAAGNGGRHLDNCNMDGYASSPYTLTIGALTADGRSAYYSEPCAAVIASTYVGGSHTPLNARNFKRERRKIKVVVPEGRGRCRQTFQGTSAAAPMAAGAIALALQANPRLGWRDVQHILVRTSRVPDSGESGWKVNAAGHHFHLKAGFGVLDAEAMVKAARGWKNVGQLIKWTSQKVTDKKILLPHNSASIPLLVQKSTMKPNHCIDLLESVVATVGIADVPYGDIELFLVSPSGTRSQILTRRPHDNTSHQLAHWDFLTLHFWGEDPEGWWTLVVSNHADRRVGVLESFSLTLRGTKLRYS</sequence>
<dbReference type="GO" id="GO:0016485">
    <property type="term" value="P:protein processing"/>
    <property type="evidence" value="ECO:0007669"/>
    <property type="project" value="TreeGrafter"/>
</dbReference>
<dbReference type="SUPFAM" id="SSF52743">
    <property type="entry name" value="Subtilisin-like"/>
    <property type="match status" value="1"/>
</dbReference>
<evidence type="ECO:0000256" key="12">
    <source>
        <dbReference type="PROSITE-ProRule" id="PRU01240"/>
    </source>
</evidence>
<keyword evidence="6 12" id="KW-0720">Serine protease</keyword>
<dbReference type="PANTHER" id="PTHR42884">
    <property type="entry name" value="PROPROTEIN CONVERTASE SUBTILISIN/KEXIN-RELATED"/>
    <property type="match status" value="1"/>
</dbReference>
<evidence type="ECO:0000256" key="3">
    <source>
        <dbReference type="ARBA" id="ARBA00022685"/>
    </source>
</evidence>
<evidence type="ECO:0000256" key="4">
    <source>
        <dbReference type="ARBA" id="ARBA00022729"/>
    </source>
</evidence>
<dbReference type="Proteomes" id="UP000827092">
    <property type="component" value="Unassembled WGS sequence"/>
</dbReference>
<evidence type="ECO:0000256" key="6">
    <source>
        <dbReference type="ARBA" id="ARBA00022825"/>
    </source>
</evidence>
<reference evidence="14 15" key="1">
    <citation type="journal article" date="2022" name="Nat. Ecol. Evol.">
        <title>A masculinizing supergene underlies an exaggerated male reproductive morph in a spider.</title>
        <authorList>
            <person name="Hendrickx F."/>
            <person name="De Corte Z."/>
            <person name="Sonet G."/>
            <person name="Van Belleghem S.M."/>
            <person name="Kostlbacher S."/>
            <person name="Vangestel C."/>
        </authorList>
    </citation>
    <scope>NUCLEOTIDE SEQUENCE [LARGE SCALE GENOMIC DNA]</scope>
    <source>
        <strain evidence="14">W744_W776</strain>
    </source>
</reference>
<dbReference type="PROSITE" id="PS00138">
    <property type="entry name" value="SUBTILASE_SER"/>
    <property type="match status" value="1"/>
</dbReference>
<evidence type="ECO:0000256" key="2">
    <source>
        <dbReference type="ARBA" id="ARBA00022670"/>
    </source>
</evidence>
<dbReference type="InterPro" id="IPR023828">
    <property type="entry name" value="Peptidase_S8_Ser-AS"/>
</dbReference>
<dbReference type="InterPro" id="IPR002884">
    <property type="entry name" value="P_dom"/>
</dbReference>
<proteinExistence type="inferred from homology"/>
<dbReference type="PROSITE" id="PS51829">
    <property type="entry name" value="P_HOMO_B"/>
    <property type="match status" value="1"/>
</dbReference>
<dbReference type="Pfam" id="PF00082">
    <property type="entry name" value="Peptidase_S8"/>
    <property type="match status" value="1"/>
</dbReference>
<dbReference type="InterPro" id="IPR034182">
    <property type="entry name" value="Kexin/furin"/>
</dbReference>
<dbReference type="InterPro" id="IPR015500">
    <property type="entry name" value="Peptidase_S8_subtilisin-rel"/>
</dbReference>
<feature type="active site" description="Charge relay system" evidence="11 12">
    <location>
        <position position="313"/>
    </location>
</feature>
<evidence type="ECO:0000256" key="8">
    <source>
        <dbReference type="ARBA" id="ARBA00023145"/>
    </source>
</evidence>
<dbReference type="Gene3D" id="2.60.120.260">
    <property type="entry name" value="Galactose-binding domain-like"/>
    <property type="match status" value="1"/>
</dbReference>
<dbReference type="GO" id="GO:0005802">
    <property type="term" value="C:trans-Golgi network"/>
    <property type="evidence" value="ECO:0007669"/>
    <property type="project" value="TreeGrafter"/>
</dbReference>
<keyword evidence="5 12" id="KW-0378">Hydrolase</keyword>
<comment type="caution">
    <text evidence="14">The sequence shown here is derived from an EMBL/GenBank/DDBJ whole genome shotgun (WGS) entry which is preliminary data.</text>
</comment>